<keyword evidence="9" id="KW-1185">Reference proteome</keyword>
<feature type="transmembrane region" description="Helical" evidence="7">
    <location>
        <begin position="177"/>
        <end position="197"/>
    </location>
</feature>
<feature type="transmembrane region" description="Helical" evidence="7">
    <location>
        <begin position="275"/>
        <end position="296"/>
    </location>
</feature>
<feature type="transmembrane region" description="Helical" evidence="7">
    <location>
        <begin position="245"/>
        <end position="263"/>
    </location>
</feature>
<evidence type="ECO:0000256" key="5">
    <source>
        <dbReference type="ARBA" id="ARBA00023136"/>
    </source>
</evidence>
<feature type="region of interest" description="Disordered" evidence="6">
    <location>
        <begin position="514"/>
        <end position="551"/>
    </location>
</feature>
<reference evidence="8 9" key="1">
    <citation type="submission" date="2020-08" db="EMBL/GenBank/DDBJ databases">
        <title>Genomic Encyclopedia of Type Strains, Phase IV (KMG-IV): sequencing the most valuable type-strain genomes for metagenomic binning, comparative biology and taxonomic classification.</title>
        <authorList>
            <person name="Goeker M."/>
        </authorList>
    </citation>
    <scope>NUCLEOTIDE SEQUENCE [LARGE SCALE GENOMIC DNA]</scope>
    <source>
        <strain evidence="8 9">DSM 16268</strain>
    </source>
</reference>
<dbReference type="GO" id="GO:0015093">
    <property type="term" value="F:ferrous iron transmembrane transporter activity"/>
    <property type="evidence" value="ECO:0007669"/>
    <property type="project" value="TreeGrafter"/>
</dbReference>
<evidence type="ECO:0000256" key="4">
    <source>
        <dbReference type="ARBA" id="ARBA00022989"/>
    </source>
</evidence>
<comment type="similarity">
    <text evidence="2">Belongs to the oxidase-dependent Fe transporter (OFeT) (TC 9.A.10.1) family.</text>
</comment>
<evidence type="ECO:0000313" key="9">
    <source>
        <dbReference type="Proteomes" id="UP000523821"/>
    </source>
</evidence>
<dbReference type="PANTHER" id="PTHR31632:SF2">
    <property type="entry name" value="PLASMA MEMBRANE IRON PERMEASE"/>
    <property type="match status" value="1"/>
</dbReference>
<feature type="transmembrane region" description="Helical" evidence="7">
    <location>
        <begin position="72"/>
        <end position="91"/>
    </location>
</feature>
<feature type="transmembrane region" description="Helical" evidence="7">
    <location>
        <begin position="144"/>
        <end position="165"/>
    </location>
</feature>
<gene>
    <name evidence="8" type="ORF">GGQ63_002123</name>
</gene>
<organism evidence="8 9">
    <name type="scientific">Prosthecomicrobium pneumaticum</name>
    <dbReference type="NCBI Taxonomy" id="81895"/>
    <lineage>
        <taxon>Bacteria</taxon>
        <taxon>Pseudomonadati</taxon>
        <taxon>Pseudomonadota</taxon>
        <taxon>Alphaproteobacteria</taxon>
        <taxon>Hyphomicrobiales</taxon>
        <taxon>Kaistiaceae</taxon>
        <taxon>Prosthecomicrobium</taxon>
    </lineage>
</organism>
<dbReference type="Pfam" id="PF03239">
    <property type="entry name" value="FTR1"/>
    <property type="match status" value="1"/>
</dbReference>
<proteinExistence type="inferred from homology"/>
<dbReference type="AlphaFoldDB" id="A0A7W9FLV8"/>
<dbReference type="RefSeq" id="WP_183855511.1">
    <property type="nucleotide sequence ID" value="NZ_JACHOO010000004.1"/>
</dbReference>
<feature type="transmembrane region" description="Helical" evidence="7">
    <location>
        <begin position="33"/>
        <end position="52"/>
    </location>
</feature>
<dbReference type="InterPro" id="IPR004923">
    <property type="entry name" value="FTR1/Fip1/EfeU"/>
</dbReference>
<dbReference type="Proteomes" id="UP000523821">
    <property type="component" value="Unassembled WGS sequence"/>
</dbReference>
<evidence type="ECO:0000313" key="8">
    <source>
        <dbReference type="EMBL" id="MBB5753057.1"/>
    </source>
</evidence>
<protein>
    <submittedName>
        <fullName evidence="8">High-affinity iron transporter</fullName>
    </submittedName>
</protein>
<keyword evidence="3 7" id="KW-0812">Transmembrane</keyword>
<feature type="transmembrane region" description="Helical" evidence="7">
    <location>
        <begin position="6"/>
        <end position="26"/>
    </location>
</feature>
<evidence type="ECO:0000256" key="6">
    <source>
        <dbReference type="SAM" id="MobiDB-lite"/>
    </source>
</evidence>
<name>A0A7W9FLV8_9HYPH</name>
<keyword evidence="4 7" id="KW-1133">Transmembrane helix</keyword>
<feature type="transmembrane region" description="Helical" evidence="7">
    <location>
        <begin position="103"/>
        <end position="124"/>
    </location>
</feature>
<accession>A0A7W9FLV8</accession>
<dbReference type="NCBIfam" id="NF041756">
    <property type="entry name" value="EfeU"/>
    <property type="match status" value="1"/>
</dbReference>
<dbReference type="EMBL" id="JACHOO010000004">
    <property type="protein sequence ID" value="MBB5753057.1"/>
    <property type="molecule type" value="Genomic_DNA"/>
</dbReference>
<sequence length="551" mass="56355">MLTTLVIGLREGLEAALIVGIIAAFLRRNGRGLAAMWAGVGLALLLSLAVGLGLERVEESLPQAAQEGMEAVIGAIAVVFVTGMIVWMNGHARDMKRRIEADAAAAIGRHGAFALAAMAFLAVLREGFETSVFLLATLSAAQSAAWAASGALIGLVLAGAIGWGIYAGGVRIPLGRFFRVTGVFLILVAAGLVVTALRSAHEAGWLLGGQQRLFDLSALVAPGTVRAALVTGVLGIPADPRLIEGMGWLAYLVPVSLVLFWPARLRPAPRRAAQLRHAGAAGLTVIALGLATLAPVGTPSVPARAPLLAGVEGTGGPRGSAAFEMAGGPRLVVSLPPAAETAIPLAADAARTEQRGGRVVTVWSIARDAPETDHPALLTLDAVAALAGGRLPVGFNPSRNPGPFAARWTEQRRLTVETEGDLLLDAHETGRTVVTLSGGGLQTPRAVTLAAGADDAAAAWHVDPAYRDAARAALAGKAAAAAERTLWSVELPAALFLAALPLAVAGGRRRARAIGAAEPTPAPAPHRPGRNGPPVRNGETPSRPQGAPHAT</sequence>
<keyword evidence="5 7" id="KW-0472">Membrane</keyword>
<comment type="subcellular location">
    <subcellularLocation>
        <location evidence="1">Membrane</location>
        <topology evidence="1">Multi-pass membrane protein</topology>
    </subcellularLocation>
</comment>
<evidence type="ECO:0000256" key="1">
    <source>
        <dbReference type="ARBA" id="ARBA00004141"/>
    </source>
</evidence>
<dbReference type="PANTHER" id="PTHR31632">
    <property type="entry name" value="IRON TRANSPORTER FTH1"/>
    <property type="match status" value="1"/>
</dbReference>
<comment type="caution">
    <text evidence="8">The sequence shown here is derived from an EMBL/GenBank/DDBJ whole genome shotgun (WGS) entry which is preliminary data.</text>
</comment>
<dbReference type="GO" id="GO:0033573">
    <property type="term" value="C:high-affinity iron permease complex"/>
    <property type="evidence" value="ECO:0007669"/>
    <property type="project" value="InterPro"/>
</dbReference>
<evidence type="ECO:0000256" key="7">
    <source>
        <dbReference type="SAM" id="Phobius"/>
    </source>
</evidence>
<evidence type="ECO:0000256" key="2">
    <source>
        <dbReference type="ARBA" id="ARBA00008333"/>
    </source>
</evidence>
<evidence type="ECO:0000256" key="3">
    <source>
        <dbReference type="ARBA" id="ARBA00022692"/>
    </source>
</evidence>